<keyword evidence="5" id="KW-1185">Reference proteome</keyword>
<evidence type="ECO:0000256" key="1">
    <source>
        <dbReference type="ARBA" id="ARBA00005801"/>
    </source>
</evidence>
<evidence type="ECO:0000256" key="2">
    <source>
        <dbReference type="SAM" id="Phobius"/>
    </source>
</evidence>
<name>A0ABY8UT58_9BACI</name>
<sequence length="168" mass="19111">MYDALFIAFIIVAFIWDVNYHKLPNWLTAIGMVTGLMYHLLTGGINGFLFSGLGLLVSGGIFLLLYMFKAIGAGDVKLFAAIGAIMGIEFTLYLMMYSVVYAGVIGIVILLVVRTPMQRVFIRLYERTMRVLQRNPSQLDAFKQNKRTRFPFMYAVLPAVLTTYYYFL</sequence>
<feature type="transmembrane region" description="Helical" evidence="2">
    <location>
        <begin position="80"/>
        <end position="113"/>
    </location>
</feature>
<keyword evidence="2" id="KW-0472">Membrane</keyword>
<dbReference type="Proteomes" id="UP001236652">
    <property type="component" value="Chromosome"/>
</dbReference>
<dbReference type="Pfam" id="PF01478">
    <property type="entry name" value="Peptidase_A24"/>
    <property type="match status" value="1"/>
</dbReference>
<reference evidence="4 5" key="1">
    <citation type="submission" date="2023-05" db="EMBL/GenBank/DDBJ databases">
        <title>Comparative genomics reveals the evidence of polycyclic aromatic hydrocarbons degradation in moderately halophilic genus Pontibacillus.</title>
        <authorList>
            <person name="Yang H."/>
            <person name="Qian Z."/>
        </authorList>
    </citation>
    <scope>NUCLEOTIDE SEQUENCE [LARGE SCALE GENOMIC DNA]</scope>
    <source>
        <strain evidence="5">HN14</strain>
    </source>
</reference>
<feature type="domain" description="Prepilin type IV endopeptidase peptidase" evidence="3">
    <location>
        <begin position="5"/>
        <end position="107"/>
    </location>
</feature>
<protein>
    <submittedName>
        <fullName evidence="4">A24 family peptidase</fullName>
        <ecNumber evidence="4">3.4.23.-</ecNumber>
    </submittedName>
</protein>
<dbReference type="PANTHER" id="PTHR30487:SF0">
    <property type="entry name" value="PREPILIN LEADER PEPTIDASE_N-METHYLTRANSFERASE-RELATED"/>
    <property type="match status" value="1"/>
</dbReference>
<feature type="transmembrane region" description="Helical" evidence="2">
    <location>
        <begin position="150"/>
        <end position="167"/>
    </location>
</feature>
<dbReference type="GO" id="GO:0016787">
    <property type="term" value="F:hydrolase activity"/>
    <property type="evidence" value="ECO:0007669"/>
    <property type="project" value="UniProtKB-KW"/>
</dbReference>
<dbReference type="Gene3D" id="1.20.120.1220">
    <property type="match status" value="1"/>
</dbReference>
<dbReference type="InterPro" id="IPR000045">
    <property type="entry name" value="Prepilin_IV_endopep_pep"/>
</dbReference>
<comment type="similarity">
    <text evidence="1">Belongs to the peptidase A24 family.</text>
</comment>
<gene>
    <name evidence="4" type="ORF">QNI29_12215</name>
</gene>
<dbReference type="InterPro" id="IPR050882">
    <property type="entry name" value="Prepilin_peptidase/N-MTase"/>
</dbReference>
<evidence type="ECO:0000313" key="4">
    <source>
        <dbReference type="EMBL" id="WIF96515.1"/>
    </source>
</evidence>
<dbReference type="EC" id="3.4.23.-" evidence="4"/>
<accession>A0ABY8UT58</accession>
<dbReference type="RefSeq" id="WP_231417575.1">
    <property type="nucleotide sequence ID" value="NZ_CP126446.1"/>
</dbReference>
<proteinExistence type="inferred from homology"/>
<dbReference type="PANTHER" id="PTHR30487">
    <property type="entry name" value="TYPE 4 PREPILIN-LIKE PROTEINS LEADER PEPTIDE-PROCESSING ENZYME"/>
    <property type="match status" value="1"/>
</dbReference>
<keyword evidence="4" id="KW-0378">Hydrolase</keyword>
<organism evidence="4 5">
    <name type="scientific">Pontibacillus chungwhensis</name>
    <dbReference type="NCBI Taxonomy" id="265426"/>
    <lineage>
        <taxon>Bacteria</taxon>
        <taxon>Bacillati</taxon>
        <taxon>Bacillota</taxon>
        <taxon>Bacilli</taxon>
        <taxon>Bacillales</taxon>
        <taxon>Bacillaceae</taxon>
        <taxon>Pontibacillus</taxon>
    </lineage>
</organism>
<keyword evidence="2" id="KW-1133">Transmembrane helix</keyword>
<dbReference type="EMBL" id="CP126446">
    <property type="protein sequence ID" value="WIF96515.1"/>
    <property type="molecule type" value="Genomic_DNA"/>
</dbReference>
<evidence type="ECO:0000313" key="5">
    <source>
        <dbReference type="Proteomes" id="UP001236652"/>
    </source>
</evidence>
<evidence type="ECO:0000259" key="3">
    <source>
        <dbReference type="Pfam" id="PF01478"/>
    </source>
</evidence>
<keyword evidence="2" id="KW-0812">Transmembrane</keyword>